<protein>
    <submittedName>
        <fullName evidence="2">SDR family oxidoreductase</fullName>
    </submittedName>
</protein>
<dbReference type="Pfam" id="PF01370">
    <property type="entry name" value="Epimerase"/>
    <property type="match status" value="1"/>
</dbReference>
<dbReference type="EMBL" id="JACSOD020000491">
    <property type="protein sequence ID" value="MBM6499832.1"/>
    <property type="molecule type" value="Genomic_DNA"/>
</dbReference>
<feature type="domain" description="NAD-dependent epimerase/dehydratase" evidence="1">
    <location>
        <begin position="3"/>
        <end position="226"/>
    </location>
</feature>
<dbReference type="InterPro" id="IPR001509">
    <property type="entry name" value="Epimerase_deHydtase"/>
</dbReference>
<dbReference type="Gene3D" id="3.40.50.720">
    <property type="entry name" value="NAD(P)-binding Rossmann-like Domain"/>
    <property type="match status" value="1"/>
</dbReference>
<dbReference type="InterPro" id="IPR050177">
    <property type="entry name" value="Lipid_A_modif_metabolic_enz"/>
</dbReference>
<evidence type="ECO:0000313" key="3">
    <source>
        <dbReference type="Proteomes" id="UP000759529"/>
    </source>
</evidence>
<comment type="caution">
    <text evidence="2">The sequence shown here is derived from an EMBL/GenBank/DDBJ whole genome shotgun (WGS) entry which is preliminary data.</text>
</comment>
<dbReference type="CDD" id="cd08946">
    <property type="entry name" value="SDR_e"/>
    <property type="match status" value="1"/>
</dbReference>
<dbReference type="RefSeq" id="WP_187657106.1">
    <property type="nucleotide sequence ID" value="NZ_JACSOD020000491.1"/>
</dbReference>
<reference evidence="2 3" key="1">
    <citation type="submission" date="2021-02" db="EMBL/GenBank/DDBJ databases">
        <authorList>
            <person name="Jung H.S."/>
            <person name="Chun B.H."/>
            <person name="Jeon C.O."/>
        </authorList>
    </citation>
    <scope>NUCLEOTIDE SEQUENCE [LARGE SCALE GENOMIC DNA]</scope>
    <source>
        <strain evidence="2 3">LMG 25203</strain>
    </source>
</reference>
<evidence type="ECO:0000259" key="1">
    <source>
        <dbReference type="Pfam" id="PF01370"/>
    </source>
</evidence>
<accession>A0ABS2CY00</accession>
<gene>
    <name evidence="2" type="ORF">H9X54_011055</name>
</gene>
<name>A0ABS2CY00_9FLAO</name>
<evidence type="ECO:0000313" key="2">
    <source>
        <dbReference type="EMBL" id="MBM6499832.1"/>
    </source>
</evidence>
<organism evidence="2 3">
    <name type="scientific">Flavobacterium macrobrachii</name>
    <dbReference type="NCBI Taxonomy" id="591204"/>
    <lineage>
        <taxon>Bacteria</taxon>
        <taxon>Pseudomonadati</taxon>
        <taxon>Bacteroidota</taxon>
        <taxon>Flavobacteriia</taxon>
        <taxon>Flavobacteriales</taxon>
        <taxon>Flavobacteriaceae</taxon>
        <taxon>Flavobacterium</taxon>
    </lineage>
</organism>
<dbReference type="PANTHER" id="PTHR43245">
    <property type="entry name" value="BIFUNCTIONAL POLYMYXIN RESISTANCE PROTEIN ARNA"/>
    <property type="match status" value="1"/>
</dbReference>
<sequence length="298" mass="34151">MNILIIGSKGFIGNHALNYFKQKNDTVYGCDVVTDYVDENYFQIDVTNSDYQIIFEKNKFDVCINCSGAASVPLSLEFPLKDFYLNTLNVFKILDAIRLHQPNCKFINLSSAAVYGNPERLPIEETFVSKPLSPYGIHKMQAEQVCNEFNHFYNLKTCSVRIFSCYGNGLKKQLLWDLYHKFQSNKTIELFGTGNETRDFIHVQDVVTALDLIIQNCTFENDIINLANAEEYKISYIAQLFSSFLNPNAEVTFNNITKLGDPLNWKADISKLEKLGYSKSISIENGVEDYIKWVQKLK</sequence>
<dbReference type="PANTHER" id="PTHR43245:SF13">
    <property type="entry name" value="UDP-D-APIOSE_UDP-D-XYLOSE SYNTHASE 2"/>
    <property type="match status" value="1"/>
</dbReference>
<dbReference type="Proteomes" id="UP000759529">
    <property type="component" value="Unassembled WGS sequence"/>
</dbReference>
<dbReference type="SUPFAM" id="SSF51735">
    <property type="entry name" value="NAD(P)-binding Rossmann-fold domains"/>
    <property type="match status" value="1"/>
</dbReference>
<dbReference type="InterPro" id="IPR036291">
    <property type="entry name" value="NAD(P)-bd_dom_sf"/>
</dbReference>
<keyword evidence="3" id="KW-1185">Reference proteome</keyword>
<proteinExistence type="predicted"/>